<dbReference type="Pfam" id="PF13641">
    <property type="entry name" value="Glyco_tranf_2_3"/>
    <property type="match status" value="1"/>
</dbReference>
<organism evidence="1 2">
    <name type="scientific">Roseibium alexandrii</name>
    <dbReference type="NCBI Taxonomy" id="388408"/>
    <lineage>
        <taxon>Bacteria</taxon>
        <taxon>Pseudomonadati</taxon>
        <taxon>Pseudomonadota</taxon>
        <taxon>Alphaproteobacteria</taxon>
        <taxon>Hyphomicrobiales</taxon>
        <taxon>Stappiaceae</taxon>
        <taxon>Roseibium</taxon>
    </lineage>
</organism>
<dbReference type="RefSeq" id="WP_055674069.1">
    <property type="nucleotide sequence ID" value="NZ_CXWD01000035.1"/>
</dbReference>
<dbReference type="EMBL" id="CXWD01000035">
    <property type="protein sequence ID" value="CTQ77495.1"/>
    <property type="molecule type" value="Genomic_DNA"/>
</dbReference>
<dbReference type="Gene3D" id="3.90.550.10">
    <property type="entry name" value="Spore Coat Polysaccharide Biosynthesis Protein SpsA, Chain A"/>
    <property type="match status" value="1"/>
</dbReference>
<evidence type="ECO:0000313" key="2">
    <source>
        <dbReference type="Proteomes" id="UP000053235"/>
    </source>
</evidence>
<dbReference type="STRING" id="388408.LAX5112_04926"/>
<sequence length="693" mass="76102">MGGEVVTVSLQSAAPFFAVDDTSLCAVCEIEADPKHLVQGVLANLNLVYTVYSQAGRAPYLIARFPRQAFSKAQNRAVLRPREPNNPALVIDNADNAGEIATVQSERFSDLTKIEILARLLCRSSAIVVDYVNSQATRILADEFKVFDSVSFFEVPLRTPLEPFSVSRLTGELRPLRHDGGKSNEREGTWFFCNTLPDTEDLILIGDGAFYIARRTQAADSYAQRSVKLPASAALAQREKLGAFLHRSDKDAEQFSRFVALQKMQNVGAQTYAWREEVSAVIDTIVGLNDAIFLGGEFKDPAGLVETITVRTAFGETLALDQFMVRPKNAKDRFCALIPVKRGGRNNVQIRGQVSLAPGSLAAIASPFWAGDLNAARTRILSALPAASLTEDVLGEVIGPALKKSYETYHVPPVAEEIMSFGPVLSAPDCTLIIPLYKEYGFIKPQLQSFHFDPEFHNTEVVYVLDRPEDASAVEHLIKGLARIYKVSVRLVVNAKNAGFAGASNLGASAAASDLLLFFNSDVVPGQTPWLSRWIARHRSTALVGASGPRLLYADGSLQHAGLYSEKDLMPWYTNHHYFKGYPGNYPEALESRPVPGVTGACLMMEKGLFEDLGGFGDEFVVGDFEDSDLCLKAIEAGRSNYYFGDISLYHFERASMNQSQAYTKSGAVRYNGWLYSEKWKDALESIAEPEAV</sequence>
<dbReference type="SUPFAM" id="SSF53448">
    <property type="entry name" value="Nucleotide-diphospho-sugar transferases"/>
    <property type="match status" value="1"/>
</dbReference>
<reference evidence="2" key="1">
    <citation type="submission" date="2015-07" db="EMBL/GenBank/DDBJ databases">
        <authorList>
            <person name="Rodrigo-Torres Lidia"/>
            <person name="Arahal R.David."/>
        </authorList>
    </citation>
    <scope>NUCLEOTIDE SEQUENCE [LARGE SCALE GENOMIC DNA]</scope>
    <source>
        <strain evidence="2">CECT 5112</strain>
    </source>
</reference>
<dbReference type="PANTHER" id="PTHR43179:SF7">
    <property type="entry name" value="RHAMNOSYLTRANSFERASE WBBL"/>
    <property type="match status" value="1"/>
</dbReference>
<dbReference type="InterPro" id="IPR029044">
    <property type="entry name" value="Nucleotide-diphossugar_trans"/>
</dbReference>
<dbReference type="PANTHER" id="PTHR43179">
    <property type="entry name" value="RHAMNOSYLTRANSFERASE WBBL"/>
    <property type="match status" value="1"/>
</dbReference>
<keyword evidence="2" id="KW-1185">Reference proteome</keyword>
<evidence type="ECO:0000313" key="1">
    <source>
        <dbReference type="EMBL" id="CTQ77495.1"/>
    </source>
</evidence>
<dbReference type="AlphaFoldDB" id="A0A0M7AQS9"/>
<dbReference type="Proteomes" id="UP000053235">
    <property type="component" value="Unassembled WGS sequence"/>
</dbReference>
<name>A0A0M7AQS9_9HYPH</name>
<proteinExistence type="predicted"/>
<gene>
    <name evidence="1" type="ORF">LAX5112_04926</name>
</gene>
<keyword evidence="1" id="KW-0808">Transferase</keyword>
<dbReference type="OrthoDB" id="5291101at2"/>
<dbReference type="GO" id="GO:0016740">
    <property type="term" value="F:transferase activity"/>
    <property type="evidence" value="ECO:0007669"/>
    <property type="project" value="UniProtKB-KW"/>
</dbReference>
<accession>A0A0M7AQS9</accession>
<protein>
    <submittedName>
        <fullName evidence="1">Mycofactocin system glycosyltransferase</fullName>
    </submittedName>
</protein>